<feature type="region of interest" description="Disordered" evidence="1">
    <location>
        <begin position="948"/>
        <end position="1000"/>
    </location>
</feature>
<accession>A0A8H3DSS5</accession>
<evidence type="ECO:0000313" key="3">
    <source>
        <dbReference type="Proteomes" id="UP000663827"/>
    </source>
</evidence>
<protein>
    <submittedName>
        <fullName evidence="2">Uncharacterized protein</fullName>
    </submittedName>
</protein>
<evidence type="ECO:0000256" key="1">
    <source>
        <dbReference type="SAM" id="MobiDB-lite"/>
    </source>
</evidence>
<feature type="compositionally biased region" description="Polar residues" evidence="1">
    <location>
        <begin position="163"/>
        <end position="184"/>
    </location>
</feature>
<feature type="region of interest" description="Disordered" evidence="1">
    <location>
        <begin position="831"/>
        <end position="850"/>
    </location>
</feature>
<dbReference type="Proteomes" id="UP000663827">
    <property type="component" value="Unassembled WGS sequence"/>
</dbReference>
<comment type="caution">
    <text evidence="2">The sequence shown here is derived from an EMBL/GenBank/DDBJ whole genome shotgun (WGS) entry which is preliminary data.</text>
</comment>
<dbReference type="EMBL" id="CAJNJQ010000572">
    <property type="protein sequence ID" value="CAE7086632.1"/>
    <property type="molecule type" value="Genomic_DNA"/>
</dbReference>
<feature type="compositionally biased region" description="Polar residues" evidence="1">
    <location>
        <begin position="775"/>
        <end position="790"/>
    </location>
</feature>
<feature type="compositionally biased region" description="Pro residues" evidence="1">
    <location>
        <begin position="840"/>
        <end position="849"/>
    </location>
</feature>
<evidence type="ECO:0000313" key="2">
    <source>
        <dbReference type="EMBL" id="CAE7086632.1"/>
    </source>
</evidence>
<proteinExistence type="predicted"/>
<dbReference type="AlphaFoldDB" id="A0A8H3DSS5"/>
<name>A0A8H3DSS5_9AGAM</name>
<feature type="region of interest" description="Disordered" evidence="1">
    <location>
        <begin position="768"/>
        <end position="805"/>
    </location>
</feature>
<sequence length="1000" mass="107405">MPLPVSTTNIATTNQPSISQRVQAAWQSFVMAILTVFSCGVANQSDVEHGIQASATQSSSFYAPEFRSNTVPSIPSLPSSYSYSSRIQTERRRAEVYSSVRPHMGFSPYVHYPARSSPSRPPRSDVESIIMGSHVCDRMIARAELEEIAQPPIAYEPGRPTQAGYTNSLSTSSRNPSERTSGSNGVIPMAEPITPPPTPKPTLNTPISHPAPRSMNAALIISKIVTEPGVEISSNAAIQSTNVISKGVRDCPKSTSMSARALGGMSHNYPRIHSKTVPEPLSNHVEDEHSTGSTARPDEVPVGQAPSSDSRVYVLPSSDIPILQVHRPESSISEVMPTEASINRRSSTSPSALLFDSVLNDSTSAADSTEVPDETDCCSASMSSASTYSQDDLQSEVAMKLPGIDDQRAGFSSSSRFRGGQILASGELEGYNEPKEYSGLSDQDDFSKHSIISDGDVGQTERRMPIQVFGEETTLLAAEFHQESHLAPSKDPYQAVPEYSGIPDIDTKSTAVGESSLPADNSSSTVSIESDQFKYDRNEIEENSPERVPAMPMVKPSSHLLLAALGPLTNQGTGNPVIPSLQKELQPSIKEIDSAQLYDHKSHNYASTGEATITAIPSIPSTLKGGHRHKCAPPLRITVPEISKVDMMTSHLTKSHSFPDISTLGTDVDALLPTPPHTPVDPTGLYGTLDRQQGLPPRISNSHLPYGTLAQQTPIPTTIQANKREIDSTTSSRLKARPRKGKILDSNIIPQIPSKSSKWLSWLAKSTEMDGSSAPDPQTSFAPSTENPTRPTAGPLSFGPADNRLPRTLAPLGGTRLTVLSKIPYTNKTTLARSTSRHVPTPPIVPPVPSTGITCSTPLDFPTQKPATSGFNHAGRGTIRLRPVVELRHGLVTPAGTASTPSRTSSRMNISASALLRPIVISPPASSICPSAIMIKSSRADNINRGREMRQGNATMFPSSPKIPSKARRSKSQQATRTPEPRTSASTDPTHQVRSTNVWF</sequence>
<feature type="region of interest" description="Disordered" evidence="1">
    <location>
        <begin position="274"/>
        <end position="311"/>
    </location>
</feature>
<gene>
    <name evidence="2" type="ORF">RDB_LOCUS28459</name>
</gene>
<feature type="compositionally biased region" description="Polar residues" evidence="1">
    <location>
        <begin position="972"/>
        <end position="1000"/>
    </location>
</feature>
<organism evidence="2 3">
    <name type="scientific">Rhizoctonia solani</name>
    <dbReference type="NCBI Taxonomy" id="456999"/>
    <lineage>
        <taxon>Eukaryota</taxon>
        <taxon>Fungi</taxon>
        <taxon>Dikarya</taxon>
        <taxon>Basidiomycota</taxon>
        <taxon>Agaricomycotina</taxon>
        <taxon>Agaricomycetes</taxon>
        <taxon>Cantharellales</taxon>
        <taxon>Ceratobasidiaceae</taxon>
        <taxon>Rhizoctonia</taxon>
    </lineage>
</organism>
<feature type="region of interest" description="Disordered" evidence="1">
    <location>
        <begin position="151"/>
        <end position="205"/>
    </location>
</feature>
<reference evidence="2" key="1">
    <citation type="submission" date="2021-01" db="EMBL/GenBank/DDBJ databases">
        <authorList>
            <person name="Kaushik A."/>
        </authorList>
    </citation>
    <scope>NUCLEOTIDE SEQUENCE</scope>
    <source>
        <strain evidence="2">AG5</strain>
    </source>
</reference>